<dbReference type="EMBL" id="JAADJZ010000024">
    <property type="protein sequence ID" value="KAF2867097.1"/>
    <property type="molecule type" value="Genomic_DNA"/>
</dbReference>
<reference evidence="1 2" key="1">
    <citation type="submission" date="2020-01" db="EMBL/GenBank/DDBJ databases">
        <authorList>
            <consortium name="DOE Joint Genome Institute"/>
            <person name="Haridas S."/>
            <person name="Albert R."/>
            <person name="Binder M."/>
            <person name="Bloem J."/>
            <person name="Labutti K."/>
            <person name="Salamov A."/>
            <person name="Andreopoulos B."/>
            <person name="Baker S.E."/>
            <person name="Barry K."/>
            <person name="Bills G."/>
            <person name="Bluhm B.H."/>
            <person name="Cannon C."/>
            <person name="Castanera R."/>
            <person name="Culley D.E."/>
            <person name="Daum C."/>
            <person name="Ezra D."/>
            <person name="Gonzalez J.B."/>
            <person name="Henrissat B."/>
            <person name="Kuo A."/>
            <person name="Liang C."/>
            <person name="Lipzen A."/>
            <person name="Lutzoni F."/>
            <person name="Magnuson J."/>
            <person name="Mondo S."/>
            <person name="Nolan M."/>
            <person name="Ohm R."/>
            <person name="Pangilinan J."/>
            <person name="Park H.-J.H."/>
            <person name="Ramirez L."/>
            <person name="Alfaro M."/>
            <person name="Sun H."/>
            <person name="Tritt A."/>
            <person name="Yoshinaga Y."/>
            <person name="Zwiers L.-H.L."/>
            <person name="Turgeon B.G."/>
            <person name="Goodwin S.B."/>
            <person name="Spatafora J.W."/>
            <person name="Crous P.W."/>
            <person name="Grigoriev I.V."/>
        </authorList>
    </citation>
    <scope>NUCLEOTIDE SEQUENCE [LARGE SCALE GENOMIC DNA]</scope>
    <source>
        <strain evidence="1 2">CBS 611.86</strain>
    </source>
</reference>
<gene>
    <name evidence="1" type="ORF">BDV95DRAFT_183372</name>
</gene>
<sequence length="224" mass="25050">MVRAEGERWRMRCAVVDQLRETGAEGAAPLVAVRRRTRSGGREIETEIAGRWLQCIKLRGRVEAAAAADGRRRRCGERGLMPHTRRSWLKLRGMPSRPLRGNMGVTRQRRAVAESAATRSRSSRHSRALVFLLPQSQESIAGTAASSLQGRHQINASSSCVFCWSHGSESNRIALHSGVKCLGYSILGLWIASFVTYLRPDNRLPKQYACLSPKLYREGRVVLR</sequence>
<organism evidence="1 2">
    <name type="scientific">Massariosphaeria phaeospora</name>
    <dbReference type="NCBI Taxonomy" id="100035"/>
    <lineage>
        <taxon>Eukaryota</taxon>
        <taxon>Fungi</taxon>
        <taxon>Dikarya</taxon>
        <taxon>Ascomycota</taxon>
        <taxon>Pezizomycotina</taxon>
        <taxon>Dothideomycetes</taxon>
        <taxon>Pleosporomycetidae</taxon>
        <taxon>Pleosporales</taxon>
        <taxon>Pleosporales incertae sedis</taxon>
        <taxon>Massariosphaeria</taxon>
    </lineage>
</organism>
<keyword evidence="2" id="KW-1185">Reference proteome</keyword>
<evidence type="ECO:0000313" key="1">
    <source>
        <dbReference type="EMBL" id="KAF2867097.1"/>
    </source>
</evidence>
<comment type="caution">
    <text evidence="1">The sequence shown here is derived from an EMBL/GenBank/DDBJ whole genome shotgun (WGS) entry which is preliminary data.</text>
</comment>
<evidence type="ECO:0000313" key="2">
    <source>
        <dbReference type="Proteomes" id="UP000481861"/>
    </source>
</evidence>
<accession>A0A7C8I084</accession>
<dbReference type="Proteomes" id="UP000481861">
    <property type="component" value="Unassembled WGS sequence"/>
</dbReference>
<proteinExistence type="predicted"/>
<name>A0A7C8I084_9PLEO</name>
<dbReference type="AlphaFoldDB" id="A0A7C8I084"/>
<protein>
    <submittedName>
        <fullName evidence="1">Uncharacterized protein</fullName>
    </submittedName>
</protein>